<evidence type="ECO:0000256" key="1">
    <source>
        <dbReference type="SAM" id="MobiDB-lite"/>
    </source>
</evidence>
<sequence>MAPRTHKRNPYPVPDISREGFWVARGPALGKNVSANDRTWSTKVDVGQRLFSHHTLNSIRRDQRIIRPNIIINVLTNTMYFKEPCDALDYALSSIYIHDEDFMVPKMYVFMQPETLNLQSWRQLRNELTPPSIEPTKARPTKSKEPPKSMRTNVATATAMPVSKITVNTRANRRVQSKINSRAVSPSDKYYSAPSGKKSRAAFSNKKSMAVESKEYSQSSDDILDKNQRRVTYAAQMRAIERIHPSSLKLAIEGPHTDLTNPGYSRKADGTFYSI</sequence>
<evidence type="ECO:0000313" key="2">
    <source>
        <dbReference type="EMBL" id="KAG8037665.1"/>
    </source>
</evidence>
<gene>
    <name evidence="2" type="ORF">G9C98_005876</name>
</gene>
<dbReference type="Pfam" id="PF12494">
    <property type="entry name" value="DUF3695"/>
    <property type="match status" value="1"/>
</dbReference>
<feature type="region of interest" description="Disordered" evidence="1">
    <location>
        <begin position="173"/>
        <end position="197"/>
    </location>
</feature>
<dbReference type="InterPro" id="IPR022179">
    <property type="entry name" value="CFAP276"/>
</dbReference>
<feature type="region of interest" description="Disordered" evidence="1">
    <location>
        <begin position="128"/>
        <end position="151"/>
    </location>
</feature>
<reference evidence="2" key="1">
    <citation type="submission" date="2020-03" db="EMBL/GenBank/DDBJ databases">
        <authorList>
            <person name="Chebbi M.A."/>
            <person name="Drezen J.M."/>
        </authorList>
    </citation>
    <scope>NUCLEOTIDE SEQUENCE</scope>
    <source>
        <tissue evidence="2">Whole body</tissue>
    </source>
</reference>
<accession>A0A8J5UUQ0</accession>
<dbReference type="EMBL" id="JAAOIC020000047">
    <property type="protein sequence ID" value="KAG8037665.1"/>
    <property type="molecule type" value="Genomic_DNA"/>
</dbReference>
<comment type="caution">
    <text evidence="2">The sequence shown here is derived from an EMBL/GenBank/DDBJ whole genome shotgun (WGS) entry which is preliminary data.</text>
</comment>
<reference evidence="2" key="2">
    <citation type="submission" date="2021-04" db="EMBL/GenBank/DDBJ databases">
        <title>Genome-wide patterns of bracovirus chromosomal integration into multiple host tissues during parasitism.</title>
        <authorList>
            <person name="Chebbi M.A.C."/>
        </authorList>
    </citation>
    <scope>NUCLEOTIDE SEQUENCE</scope>
    <source>
        <tissue evidence="2">Whole body</tissue>
    </source>
</reference>
<evidence type="ECO:0000313" key="3">
    <source>
        <dbReference type="Proteomes" id="UP000729913"/>
    </source>
</evidence>
<proteinExistence type="predicted"/>
<protein>
    <submittedName>
        <fullName evidence="2">Uncharacterized protein</fullName>
    </submittedName>
</protein>
<keyword evidence="3" id="KW-1185">Reference proteome</keyword>
<dbReference type="Proteomes" id="UP000729913">
    <property type="component" value="Unassembled WGS sequence"/>
</dbReference>
<name>A0A8J5UUQ0_9HYME</name>
<dbReference type="AlphaFoldDB" id="A0A8J5UUQ0"/>
<organism evidence="2 3">
    <name type="scientific">Cotesia typhae</name>
    <dbReference type="NCBI Taxonomy" id="2053667"/>
    <lineage>
        <taxon>Eukaryota</taxon>
        <taxon>Metazoa</taxon>
        <taxon>Ecdysozoa</taxon>
        <taxon>Arthropoda</taxon>
        <taxon>Hexapoda</taxon>
        <taxon>Insecta</taxon>
        <taxon>Pterygota</taxon>
        <taxon>Neoptera</taxon>
        <taxon>Endopterygota</taxon>
        <taxon>Hymenoptera</taxon>
        <taxon>Apocrita</taxon>
        <taxon>Ichneumonoidea</taxon>
        <taxon>Braconidae</taxon>
        <taxon>Microgastrinae</taxon>
        <taxon>Cotesia</taxon>
    </lineage>
</organism>
<dbReference type="OrthoDB" id="10013535at2759"/>